<dbReference type="InterPro" id="IPR033934">
    <property type="entry name" value="SAICAR_synt_PurC"/>
</dbReference>
<keyword evidence="8 11" id="KW-0067">ATP-binding</keyword>
<comment type="pathway">
    <text evidence="1 11">Purine metabolism; IMP biosynthesis via de novo pathway; 5-amino-1-(5-phospho-D-ribosyl)imidazole-4-carboxamide from 5-amino-1-(5-phospho-D-ribosyl)imidazole-4-carboxylate: step 1/2.</text>
</comment>
<dbReference type="GO" id="GO:0009236">
    <property type="term" value="P:cobalamin biosynthetic process"/>
    <property type="evidence" value="ECO:0007669"/>
    <property type="project" value="InterPro"/>
</dbReference>
<accession>A0A1I3YME7</accession>
<reference evidence="14" key="1">
    <citation type="submission" date="2016-10" db="EMBL/GenBank/DDBJ databases">
        <authorList>
            <person name="Varghese N."/>
            <person name="Submissions S."/>
        </authorList>
    </citation>
    <scope>NUCLEOTIDE SEQUENCE [LARGE SCALE GENOMIC DNA]</scope>
    <source>
        <strain evidence="14">DSM 16108</strain>
    </source>
</reference>
<evidence type="ECO:0000256" key="7">
    <source>
        <dbReference type="ARBA" id="ARBA00022755"/>
    </source>
</evidence>
<feature type="domain" description="SAICAR synthetase/ADE2 N-terminal" evidence="12">
    <location>
        <begin position="41"/>
        <end position="267"/>
    </location>
</feature>
<dbReference type="UniPathway" id="UPA00074">
    <property type="reaction ID" value="UER00131"/>
</dbReference>
<evidence type="ECO:0000256" key="8">
    <source>
        <dbReference type="ARBA" id="ARBA00022840"/>
    </source>
</evidence>
<dbReference type="InterPro" id="IPR018236">
    <property type="entry name" value="SAICAR_synthetase_CS"/>
</dbReference>
<protein>
    <recommendedName>
        <fullName evidence="4 11">Phosphoribosylaminoimidazole-succinocarboxamide synthase</fullName>
        <ecNumber evidence="3 11">6.3.2.6</ecNumber>
    </recommendedName>
    <alternativeName>
        <fullName evidence="9 11">SAICAR synthetase</fullName>
    </alternativeName>
</protein>
<evidence type="ECO:0000256" key="6">
    <source>
        <dbReference type="ARBA" id="ARBA00022741"/>
    </source>
</evidence>
<sequence>MIMSIFSMKLNKYVNKYVYKNSSCFTCLFLRGELYLDKKELLYEGKAKELYETDDPDILWVNYKNQATAGNGAKKETITGKGKLNNQITSVLFEKLKEKGINSHFIKQLSETEQLIQKVEMFSLEVVIRNVAAGSFSKRLGVEEGKQLSFPVLEFYLKEDALNDPILNDDHVRVLKLATDNEVLEIKKKAMEINQVLIELFEKMNIRLVDFKLEFGKTNDGSIVLADEISPDTCRLWDLDTNDRLDKDVFRKDLGDIIPLYQEVLNRLNQL</sequence>
<dbReference type="NCBIfam" id="TIGR00081">
    <property type="entry name" value="purC"/>
    <property type="match status" value="1"/>
</dbReference>
<dbReference type="GO" id="GO:0006189">
    <property type="term" value="P:'de novo' IMP biosynthetic process"/>
    <property type="evidence" value="ECO:0007669"/>
    <property type="project" value="UniProtKB-UniRule"/>
</dbReference>
<comment type="similarity">
    <text evidence="2 11">Belongs to the SAICAR synthetase family.</text>
</comment>
<evidence type="ECO:0000259" key="12">
    <source>
        <dbReference type="Pfam" id="PF01259"/>
    </source>
</evidence>
<proteinExistence type="inferred from homology"/>
<dbReference type="CDD" id="cd01415">
    <property type="entry name" value="SAICAR_synt_PurC"/>
    <property type="match status" value="1"/>
</dbReference>
<evidence type="ECO:0000256" key="5">
    <source>
        <dbReference type="ARBA" id="ARBA00022598"/>
    </source>
</evidence>
<keyword evidence="14" id="KW-1185">Reference proteome</keyword>
<evidence type="ECO:0000313" key="13">
    <source>
        <dbReference type="EMBL" id="SFK32994.1"/>
    </source>
</evidence>
<dbReference type="Gene3D" id="3.30.200.20">
    <property type="entry name" value="Phosphorylase Kinase, domain 1"/>
    <property type="match status" value="1"/>
</dbReference>
<dbReference type="PROSITE" id="PS01058">
    <property type="entry name" value="SAICAR_SYNTHETASE_2"/>
    <property type="match status" value="1"/>
</dbReference>
<evidence type="ECO:0000256" key="1">
    <source>
        <dbReference type="ARBA" id="ARBA00004672"/>
    </source>
</evidence>
<evidence type="ECO:0000256" key="2">
    <source>
        <dbReference type="ARBA" id="ARBA00010190"/>
    </source>
</evidence>
<evidence type="ECO:0000256" key="4">
    <source>
        <dbReference type="ARBA" id="ARBA00016460"/>
    </source>
</evidence>
<keyword evidence="5 11" id="KW-0436">Ligase</keyword>
<dbReference type="GO" id="GO:0005524">
    <property type="term" value="F:ATP binding"/>
    <property type="evidence" value="ECO:0007669"/>
    <property type="project" value="UniProtKB-KW"/>
</dbReference>
<evidence type="ECO:0000313" key="14">
    <source>
        <dbReference type="Proteomes" id="UP000199589"/>
    </source>
</evidence>
<organism evidence="13 14">
    <name type="scientific">Marinilactibacillus piezotolerans</name>
    <dbReference type="NCBI Taxonomy" id="258723"/>
    <lineage>
        <taxon>Bacteria</taxon>
        <taxon>Bacillati</taxon>
        <taxon>Bacillota</taxon>
        <taxon>Bacilli</taxon>
        <taxon>Lactobacillales</taxon>
        <taxon>Carnobacteriaceae</taxon>
        <taxon>Marinilactibacillus</taxon>
    </lineage>
</organism>
<comment type="catalytic activity">
    <reaction evidence="10 11">
        <text>5-amino-1-(5-phospho-D-ribosyl)imidazole-4-carboxylate + L-aspartate + ATP = (2S)-2-[5-amino-1-(5-phospho-beta-D-ribosyl)imidazole-4-carboxamido]succinate + ADP + phosphate + 2 H(+)</text>
        <dbReference type="Rhea" id="RHEA:22628"/>
        <dbReference type="ChEBI" id="CHEBI:15378"/>
        <dbReference type="ChEBI" id="CHEBI:29991"/>
        <dbReference type="ChEBI" id="CHEBI:30616"/>
        <dbReference type="ChEBI" id="CHEBI:43474"/>
        <dbReference type="ChEBI" id="CHEBI:58443"/>
        <dbReference type="ChEBI" id="CHEBI:77657"/>
        <dbReference type="ChEBI" id="CHEBI:456216"/>
        <dbReference type="EC" id="6.3.2.6"/>
    </reaction>
</comment>
<dbReference type="PANTHER" id="PTHR43599:SF3">
    <property type="entry name" value="SI:DKEY-6E2.2"/>
    <property type="match status" value="1"/>
</dbReference>
<dbReference type="PANTHER" id="PTHR43599">
    <property type="entry name" value="MULTIFUNCTIONAL PROTEIN ADE2"/>
    <property type="match status" value="1"/>
</dbReference>
<dbReference type="Pfam" id="PF01259">
    <property type="entry name" value="SAICAR_synt"/>
    <property type="match status" value="1"/>
</dbReference>
<gene>
    <name evidence="11" type="primary">purC</name>
    <name evidence="13" type="ORF">SAMN04488569_102338</name>
</gene>
<dbReference type="Proteomes" id="UP000199589">
    <property type="component" value="Unassembled WGS sequence"/>
</dbReference>
<dbReference type="FunFam" id="3.30.200.20:FF:000189">
    <property type="entry name" value="Phosphoribosylaminoimidazole-succinocarboxamide synthase"/>
    <property type="match status" value="1"/>
</dbReference>
<dbReference type="GO" id="GO:0004639">
    <property type="term" value="F:phosphoribosylaminoimidazolesuccinocarboxamide synthase activity"/>
    <property type="evidence" value="ECO:0007669"/>
    <property type="project" value="UniProtKB-UniRule"/>
</dbReference>
<name>A0A1I3YME7_9LACT</name>
<dbReference type="Gene3D" id="3.30.470.20">
    <property type="entry name" value="ATP-grasp fold, B domain"/>
    <property type="match status" value="1"/>
</dbReference>
<dbReference type="AlphaFoldDB" id="A0A1I3YME7"/>
<evidence type="ECO:0000256" key="3">
    <source>
        <dbReference type="ARBA" id="ARBA00012217"/>
    </source>
</evidence>
<dbReference type="EMBL" id="FOSJ01000023">
    <property type="protein sequence ID" value="SFK32994.1"/>
    <property type="molecule type" value="Genomic_DNA"/>
</dbReference>
<dbReference type="STRING" id="258723.GCA_900169305_01471"/>
<keyword evidence="6 11" id="KW-0547">Nucleotide-binding</keyword>
<dbReference type="InterPro" id="IPR001636">
    <property type="entry name" value="SAICAR_synth"/>
</dbReference>
<dbReference type="InterPro" id="IPR050089">
    <property type="entry name" value="SAICAR_synthetase"/>
</dbReference>
<dbReference type="EC" id="6.3.2.6" evidence="3 11"/>
<dbReference type="SUPFAM" id="SSF56104">
    <property type="entry name" value="SAICAR synthase-like"/>
    <property type="match status" value="1"/>
</dbReference>
<dbReference type="InterPro" id="IPR028923">
    <property type="entry name" value="SAICAR_synt/ADE2_N"/>
</dbReference>
<keyword evidence="7 11" id="KW-0658">Purine biosynthesis</keyword>
<dbReference type="HAMAP" id="MF_00137">
    <property type="entry name" value="SAICAR_synth"/>
    <property type="match status" value="1"/>
</dbReference>
<evidence type="ECO:0000256" key="9">
    <source>
        <dbReference type="ARBA" id="ARBA00030409"/>
    </source>
</evidence>
<evidence type="ECO:0000256" key="10">
    <source>
        <dbReference type="ARBA" id="ARBA00048475"/>
    </source>
</evidence>
<evidence type="ECO:0000256" key="11">
    <source>
        <dbReference type="HAMAP-Rule" id="MF_00137"/>
    </source>
</evidence>
<dbReference type="FunFam" id="3.30.470.20:FF:000006">
    <property type="entry name" value="Phosphoribosylaminoimidazole-succinocarboxamide synthase"/>
    <property type="match status" value="1"/>
</dbReference>